<dbReference type="EMBL" id="JAENHL010000007">
    <property type="protein sequence ID" value="MBK1866984.1"/>
    <property type="molecule type" value="Genomic_DNA"/>
</dbReference>
<organism evidence="1 2">
    <name type="scientific">Taklimakanibacter albus</name>
    <dbReference type="NCBI Taxonomy" id="2800327"/>
    <lineage>
        <taxon>Bacteria</taxon>
        <taxon>Pseudomonadati</taxon>
        <taxon>Pseudomonadota</taxon>
        <taxon>Alphaproteobacteria</taxon>
        <taxon>Hyphomicrobiales</taxon>
        <taxon>Aestuariivirgaceae</taxon>
        <taxon>Taklimakanibacter</taxon>
    </lineage>
</organism>
<proteinExistence type="predicted"/>
<dbReference type="Proteomes" id="UP000616151">
    <property type="component" value="Unassembled WGS sequence"/>
</dbReference>
<gene>
    <name evidence="1" type="ORF">JHL16_11530</name>
</gene>
<sequence>MLRIAATAFFIIVTPLHALAEKRVALVMGADDYKTIRPLSNAVNDAMAIEKTLEKLGFEVTLESNRDLKRMRRALEDFREDAAGADVALVFFAGHGVEISGQNFLLPTDAKADSADVLKTSAMPLDEIRATIAEVGKVGLIMLDACRNDPFGGGAGGDGTTRAASVAEEPEMPLDIRPGLGRMGNAENVLFAFSAAPGATASDGQGPNSPFTTALSKYLGTDGLEIRSALTLVQQEVYDQSRGNQLPYIENGLPTLFFAATTVEKLPERERLLLAMADVTTGLRDEVERLAKEKDMPLAPLYGALISSDAKDLTLEQRTRRLTDAADAFVTTRNQMRALSSNDPQVTKLRQEAEQQLALGAFDTARGKLAEAATIDSTSRSALKTNFLERTLSEAATHVLSGGASRADLKYDLAIGSYEQAAALYAELGSDPLPADQRAQQLASLETLGDLYLTVGNLAEGRKAYERQYAIAQTLAGKEPDNTLWQANVAASRLKLGDVLRDQGDSTSALGAYEEGLAIRKAIAEANAQDGKALEAEAAAYLQIGALHKLQGDNEKSLQAYEEARTVIGKLVERDPAVDGPKVAMARTFLLMSEVQQAAKKLAEAGESAKSGLALAQQLAEAKPDDPQRQFALSTAYIAVGEVGRSFDAPGNKEERDRLAVASYQSSAEILRRLVSADPKNTAYQRALAGALEGRAFAVRFGNQTNIDFDKVLADHNETIAIREALAKSDPTNKLWIGDLTASYANLSTYYAFVPDEQAALDYTKKAHASALQLAALDPRNVDWQRKAWGYYAKISESYIQLKRYDDALKSEQEGLSYAEKLTAAHPEQEIYWQDVTVMLDRISRVYWVKKDYKSYWAANDTQLEVALANEKRFPKRPWALKDVYKNYMKVGGSWAKNDPNRALDLYKSARSFAEQAAAIEPGNPEFMSDIANAHVESAYVWEANNDRKSALEAYQIALDLIEKAASRTDDKSVYAATKDHILARMNGLR</sequence>
<keyword evidence="2" id="KW-1185">Reference proteome</keyword>
<name>A0ACC5R2X5_9HYPH</name>
<reference evidence="1" key="1">
    <citation type="submission" date="2021-01" db="EMBL/GenBank/DDBJ databases">
        <authorList>
            <person name="Sun Q."/>
        </authorList>
    </citation>
    <scope>NUCLEOTIDE SEQUENCE</scope>
    <source>
        <strain evidence="1">YIM B02566</strain>
    </source>
</reference>
<evidence type="ECO:0000313" key="1">
    <source>
        <dbReference type="EMBL" id="MBK1866984.1"/>
    </source>
</evidence>
<comment type="caution">
    <text evidence="1">The sequence shown here is derived from an EMBL/GenBank/DDBJ whole genome shotgun (WGS) entry which is preliminary data.</text>
</comment>
<evidence type="ECO:0000313" key="2">
    <source>
        <dbReference type="Proteomes" id="UP000616151"/>
    </source>
</evidence>
<accession>A0ACC5R2X5</accession>
<protein>
    <submittedName>
        <fullName evidence="1">Caspase family protein</fullName>
    </submittedName>
</protein>